<organism evidence="1 2">
    <name type="scientific">Puccinia sorghi</name>
    <dbReference type="NCBI Taxonomy" id="27349"/>
    <lineage>
        <taxon>Eukaryota</taxon>
        <taxon>Fungi</taxon>
        <taxon>Dikarya</taxon>
        <taxon>Basidiomycota</taxon>
        <taxon>Pucciniomycotina</taxon>
        <taxon>Pucciniomycetes</taxon>
        <taxon>Pucciniales</taxon>
        <taxon>Pucciniaceae</taxon>
        <taxon>Puccinia</taxon>
    </lineage>
</organism>
<feature type="non-terminal residue" evidence="1">
    <location>
        <position position="1"/>
    </location>
</feature>
<sequence>QKPIITRRKVTDQRYSSGVLSKTLFRRWIERATLKSLKGLAMTIPEERNHPLVKREKNFKDGQKKKNYTIETIHQGNSNINCRIGGKDIFGSVQRIFSSAQLPEATFLEVTIFVALEKNATGPDPPTPPQTMVILSTNVVGHIAVLTNPPEVFGTQTPTILVAVVHHLVSTQIPAHHYAVHILPEMP</sequence>
<dbReference type="Proteomes" id="UP000037035">
    <property type="component" value="Unassembled WGS sequence"/>
</dbReference>
<dbReference type="AlphaFoldDB" id="A0A0L6UT67"/>
<accession>A0A0L6UT67</accession>
<dbReference type="EMBL" id="LAVV01009022">
    <property type="protein sequence ID" value="KNZ51412.1"/>
    <property type="molecule type" value="Genomic_DNA"/>
</dbReference>
<evidence type="ECO:0000313" key="2">
    <source>
        <dbReference type="Proteomes" id="UP000037035"/>
    </source>
</evidence>
<name>A0A0L6UT67_9BASI</name>
<gene>
    <name evidence="1" type="ORF">VP01_3969g1</name>
</gene>
<dbReference type="VEuPathDB" id="FungiDB:VP01_3969g1"/>
<dbReference type="STRING" id="27349.A0A0L6UT67"/>
<evidence type="ECO:0000313" key="1">
    <source>
        <dbReference type="EMBL" id="KNZ51412.1"/>
    </source>
</evidence>
<protein>
    <submittedName>
        <fullName evidence="1">Uncharacterized protein</fullName>
    </submittedName>
</protein>
<reference evidence="1 2" key="1">
    <citation type="submission" date="2015-08" db="EMBL/GenBank/DDBJ databases">
        <title>Next Generation Sequencing and Analysis of the Genome of Puccinia sorghi L Schw, the Causal Agent of Maize Common Rust.</title>
        <authorList>
            <person name="Rochi L."/>
            <person name="Burguener G."/>
            <person name="Darino M."/>
            <person name="Turjanski A."/>
            <person name="Kreff E."/>
            <person name="Dieguez M.J."/>
            <person name="Sacco F."/>
        </authorList>
    </citation>
    <scope>NUCLEOTIDE SEQUENCE [LARGE SCALE GENOMIC DNA]</scope>
    <source>
        <strain evidence="1 2">RO10H11247</strain>
    </source>
</reference>
<comment type="caution">
    <text evidence="1">The sequence shown here is derived from an EMBL/GenBank/DDBJ whole genome shotgun (WGS) entry which is preliminary data.</text>
</comment>
<proteinExistence type="predicted"/>
<keyword evidence="2" id="KW-1185">Reference proteome</keyword>